<proteinExistence type="predicted"/>
<reference evidence="4" key="1">
    <citation type="submission" date="2013-07" db="EMBL/GenBank/DDBJ databases">
        <title>The genome of Eucalyptus grandis.</title>
        <authorList>
            <person name="Schmutz J."/>
            <person name="Hayes R."/>
            <person name="Myburg A."/>
            <person name="Tuskan G."/>
            <person name="Grattapaglia D."/>
            <person name="Rokhsar D.S."/>
        </authorList>
    </citation>
    <scope>NUCLEOTIDE SEQUENCE</scope>
    <source>
        <tissue evidence="4">Leaf extractions</tissue>
    </source>
</reference>
<feature type="domain" description="F-box" evidence="2">
    <location>
        <begin position="115"/>
        <end position="138"/>
    </location>
</feature>
<dbReference type="GO" id="GO:0004842">
    <property type="term" value="F:ubiquitin-protein transferase activity"/>
    <property type="evidence" value="ECO:0000318"/>
    <property type="project" value="GO_Central"/>
</dbReference>
<sequence>MSAMTDSESDSMLDDGCLLSDKDNVSEESGGWTIVDQMESLDLNGWFSDWECCSDGSDSIGQGMQSLHLNEAVEIYHPERFVHQRLNPSAEFTRRIRPPRVTCIEEVVRVHVLPLLPAKSLCKFRAVCKGWNQWISNPFLAHQQTMQFRRISGFFCQKPGFYFYFIPLDPPTRSMPDPYLTFMPTHVNIRSICSGLLCVQGVDDIYYICNPVTKKWKMLPNPSFYHGPGTAVSLAFEPLMFNFSQNFELVCAVPVPGSGIVVFEIFSSRSRSWRASEDLCFELANATFIGDGYYWGGSVYWVVDCGVILVFNPRIEQYSIMQLPVGTSTNGNLTEMHGELCYMVALEEGSDIAVHIYGVMDMSSRCRICIPSACSGNPRQVRLMGCVDGDVLVVCIGNVVISHRVSTRETRMLGTDKMLEGCTVMRYLPYVNSLVYVNELPEPYDHRESMEC</sequence>
<dbReference type="Pfam" id="PF00646">
    <property type="entry name" value="F-box"/>
    <property type="match status" value="1"/>
</dbReference>
<accession>A0A059AS40</accession>
<dbReference type="PANTHER" id="PTHR35546:SF25">
    <property type="entry name" value="F-BOX DOMAIN-CONTAINING PROTEIN"/>
    <property type="match status" value="1"/>
</dbReference>
<dbReference type="InterPro" id="IPR036047">
    <property type="entry name" value="F-box-like_dom_sf"/>
</dbReference>
<evidence type="ECO:0000313" key="4">
    <source>
        <dbReference type="EMBL" id="KCW56787.1"/>
    </source>
</evidence>
<protein>
    <submittedName>
        <fullName evidence="4">Uncharacterized protein</fullName>
    </submittedName>
</protein>
<evidence type="ECO:0000259" key="2">
    <source>
        <dbReference type="Pfam" id="PF00646"/>
    </source>
</evidence>
<dbReference type="InterPro" id="IPR013187">
    <property type="entry name" value="F-box-assoc_dom_typ3"/>
</dbReference>
<dbReference type="InterPro" id="IPR001810">
    <property type="entry name" value="F-box_dom"/>
</dbReference>
<evidence type="ECO:0000259" key="3">
    <source>
        <dbReference type="Pfam" id="PF08268"/>
    </source>
</evidence>
<gene>
    <name evidence="4" type="ORF">EUGRSUZ_I02456</name>
</gene>
<evidence type="ECO:0000256" key="1">
    <source>
        <dbReference type="SAM" id="MobiDB-lite"/>
    </source>
</evidence>
<feature type="domain" description="F-box associated beta-propeller type 3" evidence="3">
    <location>
        <begin position="180"/>
        <end position="344"/>
    </location>
</feature>
<dbReference type="STRING" id="71139.A0A059AS40"/>
<dbReference type="Gene3D" id="1.20.1280.50">
    <property type="match status" value="1"/>
</dbReference>
<dbReference type="InterPro" id="IPR055290">
    <property type="entry name" value="At3g26010-like"/>
</dbReference>
<dbReference type="KEGG" id="egr:104419758"/>
<dbReference type="SUPFAM" id="SSF81383">
    <property type="entry name" value="F-box domain"/>
    <property type="match status" value="1"/>
</dbReference>
<dbReference type="GO" id="GO:0031146">
    <property type="term" value="P:SCF-dependent proteasomal ubiquitin-dependent protein catabolic process"/>
    <property type="evidence" value="ECO:0000318"/>
    <property type="project" value="GO_Central"/>
</dbReference>
<dbReference type="PANTHER" id="PTHR35546">
    <property type="entry name" value="F-BOX PROTEIN INTERACTION DOMAIN PROTEIN-RELATED"/>
    <property type="match status" value="1"/>
</dbReference>
<dbReference type="GO" id="GO:0006355">
    <property type="term" value="P:regulation of DNA-templated transcription"/>
    <property type="evidence" value="ECO:0000318"/>
    <property type="project" value="GO_Central"/>
</dbReference>
<dbReference type="OrthoDB" id="1916346at2759"/>
<dbReference type="InParanoid" id="A0A059AS40"/>
<dbReference type="GO" id="GO:0000151">
    <property type="term" value="C:ubiquitin ligase complex"/>
    <property type="evidence" value="ECO:0000318"/>
    <property type="project" value="GO_Central"/>
</dbReference>
<dbReference type="eggNOG" id="ENOG502RQDC">
    <property type="taxonomic scope" value="Eukaryota"/>
</dbReference>
<dbReference type="Pfam" id="PF08268">
    <property type="entry name" value="FBA_3"/>
    <property type="match status" value="1"/>
</dbReference>
<dbReference type="OMA" id="MRGELCY"/>
<organism evidence="4">
    <name type="scientific">Eucalyptus grandis</name>
    <name type="common">Flooded gum</name>
    <dbReference type="NCBI Taxonomy" id="71139"/>
    <lineage>
        <taxon>Eukaryota</taxon>
        <taxon>Viridiplantae</taxon>
        <taxon>Streptophyta</taxon>
        <taxon>Embryophyta</taxon>
        <taxon>Tracheophyta</taxon>
        <taxon>Spermatophyta</taxon>
        <taxon>Magnoliopsida</taxon>
        <taxon>eudicotyledons</taxon>
        <taxon>Gunneridae</taxon>
        <taxon>Pentapetalae</taxon>
        <taxon>rosids</taxon>
        <taxon>malvids</taxon>
        <taxon>Myrtales</taxon>
        <taxon>Myrtaceae</taxon>
        <taxon>Myrtoideae</taxon>
        <taxon>Eucalypteae</taxon>
        <taxon>Eucalyptus</taxon>
    </lineage>
</organism>
<dbReference type="EMBL" id="KK198761">
    <property type="protein sequence ID" value="KCW56787.1"/>
    <property type="molecule type" value="Genomic_DNA"/>
</dbReference>
<dbReference type="AlphaFoldDB" id="A0A059AS40"/>
<feature type="region of interest" description="Disordered" evidence="1">
    <location>
        <begin position="1"/>
        <end position="20"/>
    </location>
</feature>
<dbReference type="Gramene" id="KCW56787">
    <property type="protein sequence ID" value="KCW56787"/>
    <property type="gene ID" value="EUGRSUZ_I02456"/>
</dbReference>
<name>A0A059AS40_EUCGR</name>